<protein>
    <recommendedName>
        <fullName evidence="4">Arrestin-like N-terminal domain-containing protein</fullName>
    </recommendedName>
</protein>
<evidence type="ECO:0000313" key="2">
    <source>
        <dbReference type="EMBL" id="RIB25871.1"/>
    </source>
</evidence>
<comment type="caution">
    <text evidence="2">The sequence shown here is derived from an EMBL/GenBank/DDBJ whole genome shotgun (WGS) entry which is preliminary data.</text>
</comment>
<proteinExistence type="predicted"/>
<dbReference type="AlphaFoldDB" id="A0A397VVR2"/>
<feature type="region of interest" description="Disordered" evidence="1">
    <location>
        <begin position="544"/>
        <end position="563"/>
    </location>
</feature>
<organism evidence="2 3">
    <name type="scientific">Gigaspora rosea</name>
    <dbReference type="NCBI Taxonomy" id="44941"/>
    <lineage>
        <taxon>Eukaryota</taxon>
        <taxon>Fungi</taxon>
        <taxon>Fungi incertae sedis</taxon>
        <taxon>Mucoromycota</taxon>
        <taxon>Glomeromycotina</taxon>
        <taxon>Glomeromycetes</taxon>
        <taxon>Diversisporales</taxon>
        <taxon>Gigasporaceae</taxon>
        <taxon>Gigaspora</taxon>
    </lineage>
</organism>
<dbReference type="STRING" id="44941.A0A397VVR2"/>
<reference evidence="2 3" key="1">
    <citation type="submission" date="2018-06" db="EMBL/GenBank/DDBJ databases">
        <title>Comparative genomics reveals the genomic features of Rhizophagus irregularis, R. cerebriforme, R. diaphanum and Gigaspora rosea, and their symbiotic lifestyle signature.</title>
        <authorList>
            <person name="Morin E."/>
            <person name="San Clemente H."/>
            <person name="Chen E.C.H."/>
            <person name="De La Providencia I."/>
            <person name="Hainaut M."/>
            <person name="Kuo A."/>
            <person name="Kohler A."/>
            <person name="Murat C."/>
            <person name="Tang N."/>
            <person name="Roy S."/>
            <person name="Loubradou J."/>
            <person name="Henrissat B."/>
            <person name="Grigoriev I.V."/>
            <person name="Corradi N."/>
            <person name="Roux C."/>
            <person name="Martin F.M."/>
        </authorList>
    </citation>
    <scope>NUCLEOTIDE SEQUENCE [LARGE SCALE GENOMIC DNA]</scope>
    <source>
        <strain evidence="2 3">DAOM 194757</strain>
    </source>
</reference>
<feature type="compositionally biased region" description="Low complexity" evidence="1">
    <location>
        <begin position="443"/>
        <end position="459"/>
    </location>
</feature>
<feature type="region of interest" description="Disordered" evidence="1">
    <location>
        <begin position="438"/>
        <end position="465"/>
    </location>
</feature>
<name>A0A397VVR2_9GLOM</name>
<dbReference type="InterPro" id="IPR014752">
    <property type="entry name" value="Arrestin-like_C"/>
</dbReference>
<dbReference type="Gene3D" id="2.60.40.640">
    <property type="match status" value="1"/>
</dbReference>
<dbReference type="OrthoDB" id="2333384at2759"/>
<sequence>MKNNSIIAVDILPSYDGKVVMYGAPNKDIKHLVSGKLRIILSRPLKIKFISIKLKGRSEYSDWEEQYSCLEVIKLEKILYEKDTLPIGVTDFEYEFEVPGNLPQTYRTNFGFIFYKLVAVVQPSSLMSKFARVEKGISFLRHYLPCRRELLPAPPAKVYKGHRKDILDFELDLPTVIGVNEKSLLIRLRLLPHNDKGRLKKILFELVQSEKYHVKPNRKDLDEYSIDPDQLIGIVPLNGSSLTKRKRTYPINPTTLSVNNDADNWNNQLIYNLPFAQYSSGTSRKPRLKSTLKSPLMKVRHKFRFVLMFEDNTEGDMELEIPINVTTIPEEKNPTLIEMFEDNKLPSYDDTFMGNPSINHSERLSERLSENLSENNTNIPSNIEKVCASNDPISLSDKQQPKLKQKKSQSLLKRILLRNENKSLNEDSTSEIPLISESRFAESSTSSSTSSTTTSSTSSNTNYYLNMPDDDDLDAGAVFEIRSEPCSPKLSGIPSSFSTLNDLSLGDSLSDSLGLNLTSVNNNNNNNKNNNDLSLSNVLRSKSIGSKTLPKTHKRSTSLSSSFTVAESSNSVGPSIQYHRPNIKQKASRPKLYDISENNNKQIHDTTHDKLHHNNSVLTGFDLNSINVQIPSPTLKIEHNLEEMSIN</sequence>
<keyword evidence="3" id="KW-1185">Reference proteome</keyword>
<evidence type="ECO:0000313" key="3">
    <source>
        <dbReference type="Proteomes" id="UP000266673"/>
    </source>
</evidence>
<dbReference type="EMBL" id="QKWP01000158">
    <property type="protein sequence ID" value="RIB25871.1"/>
    <property type="molecule type" value="Genomic_DNA"/>
</dbReference>
<evidence type="ECO:0008006" key="4">
    <source>
        <dbReference type="Google" id="ProtNLM"/>
    </source>
</evidence>
<dbReference type="Proteomes" id="UP000266673">
    <property type="component" value="Unassembled WGS sequence"/>
</dbReference>
<accession>A0A397VVR2</accession>
<gene>
    <name evidence="2" type="ORF">C2G38_2164826</name>
</gene>
<evidence type="ECO:0000256" key="1">
    <source>
        <dbReference type="SAM" id="MobiDB-lite"/>
    </source>
</evidence>